<dbReference type="InterPro" id="IPR048020">
    <property type="entry name" value="Transpos_IS3"/>
</dbReference>
<accession>A0ABV6FM70</accession>
<evidence type="ECO:0000256" key="1">
    <source>
        <dbReference type="SAM" id="Coils"/>
    </source>
</evidence>
<dbReference type="InterPro" id="IPR036397">
    <property type="entry name" value="RNaseH_sf"/>
</dbReference>
<dbReference type="Gene3D" id="3.30.420.10">
    <property type="entry name" value="Ribonuclease H-like superfamily/Ribonuclease H"/>
    <property type="match status" value="1"/>
</dbReference>
<evidence type="ECO:0000313" key="4">
    <source>
        <dbReference type="Proteomes" id="UP001589773"/>
    </source>
</evidence>
<dbReference type="InterPro" id="IPR002514">
    <property type="entry name" value="Transposase_8"/>
</dbReference>
<evidence type="ECO:0000259" key="2">
    <source>
        <dbReference type="PROSITE" id="PS50994"/>
    </source>
</evidence>
<dbReference type="Pfam" id="PF13276">
    <property type="entry name" value="HTH_21"/>
    <property type="match status" value="1"/>
</dbReference>
<reference evidence="3 4" key="1">
    <citation type="submission" date="2024-09" db="EMBL/GenBank/DDBJ databases">
        <authorList>
            <person name="Sun Q."/>
            <person name="Mori K."/>
        </authorList>
    </citation>
    <scope>NUCLEOTIDE SEQUENCE [LARGE SCALE GENOMIC DNA]</scope>
    <source>
        <strain evidence="3 4">CCM 7792</strain>
    </source>
</reference>
<dbReference type="PROSITE" id="PS50994">
    <property type="entry name" value="INTEGRASE"/>
    <property type="match status" value="1"/>
</dbReference>
<evidence type="ECO:0000313" key="3">
    <source>
        <dbReference type="EMBL" id="MFC0254628.1"/>
    </source>
</evidence>
<sequence length="407" mass="46569">MKKQPKYSPEVIERAVRMVSEASSEYESQWAAITSIAAKIGCTPETLRRWVRQQERDTGQRPGPTTAEEERIKALEREVRELRKANEILRLASAFFGPGGARPPLQAVRAFIDQYRHAYGVEPICRVMQVAPSGYWRYAAQQRNPELRCARAQRDDVLSVDIERVWQANLQVYGADKVWRQLRREGTEVARCTVERLMRKAGLRGVMRGKVVRTTVADAKAPCPLDRVNRQFKATRPNQLWVSDFTYVSTWQGFVYVAFVIDVFARRIVGWRVSSSMRTDFVLDALEQALYARQPERNALVHHSDRGSQYVSIKYSERLAEAGIEPSVGSKGDSYDNALAETINGLYKAELIHRRAPWKTREAVELATLEWVSWFNHHRLLEPLGYIPPAEAEANYYKQLSSQAIPA</sequence>
<dbReference type="SUPFAM" id="SSF46689">
    <property type="entry name" value="Homeodomain-like"/>
    <property type="match status" value="1"/>
</dbReference>
<keyword evidence="1" id="KW-0175">Coiled coil</keyword>
<name>A0ABV6FM70_9BURK</name>
<comment type="caution">
    <text evidence="3">The sequence shown here is derived from an EMBL/GenBank/DDBJ whole genome shotgun (WGS) entry which is preliminary data.</text>
</comment>
<dbReference type="Pfam" id="PF13333">
    <property type="entry name" value="rve_2"/>
    <property type="match status" value="1"/>
</dbReference>
<dbReference type="EMBL" id="JBHLWP010000041">
    <property type="protein sequence ID" value="MFC0254628.1"/>
    <property type="molecule type" value="Genomic_DNA"/>
</dbReference>
<keyword evidence="4" id="KW-1185">Reference proteome</keyword>
<dbReference type="Pfam" id="PF01527">
    <property type="entry name" value="HTH_Tnp_1"/>
    <property type="match status" value="1"/>
</dbReference>
<organism evidence="3 4">
    <name type="scientific">Massilia consociata</name>
    <dbReference type="NCBI Taxonomy" id="760117"/>
    <lineage>
        <taxon>Bacteria</taxon>
        <taxon>Pseudomonadati</taxon>
        <taxon>Pseudomonadota</taxon>
        <taxon>Betaproteobacteria</taxon>
        <taxon>Burkholderiales</taxon>
        <taxon>Oxalobacteraceae</taxon>
        <taxon>Telluria group</taxon>
        <taxon>Massilia</taxon>
    </lineage>
</organism>
<gene>
    <name evidence="3" type="ORF">ACFFJK_22345</name>
</gene>
<dbReference type="InterPro" id="IPR050900">
    <property type="entry name" value="Transposase_IS3/IS150/IS904"/>
</dbReference>
<dbReference type="Gene3D" id="1.10.10.10">
    <property type="entry name" value="Winged helix-like DNA-binding domain superfamily/Winged helix DNA-binding domain"/>
    <property type="match status" value="1"/>
</dbReference>
<protein>
    <submittedName>
        <fullName evidence="3">IS3 family transposase</fullName>
    </submittedName>
</protein>
<proteinExistence type="predicted"/>
<dbReference type="Pfam" id="PF00665">
    <property type="entry name" value="rve"/>
    <property type="match status" value="1"/>
</dbReference>
<feature type="domain" description="Integrase catalytic" evidence="2">
    <location>
        <begin position="233"/>
        <end position="396"/>
    </location>
</feature>
<dbReference type="InterPro" id="IPR025948">
    <property type="entry name" value="HTH-like_dom"/>
</dbReference>
<dbReference type="NCBIfam" id="NF033516">
    <property type="entry name" value="transpos_IS3"/>
    <property type="match status" value="1"/>
</dbReference>
<dbReference type="InterPro" id="IPR001584">
    <property type="entry name" value="Integrase_cat-core"/>
</dbReference>
<dbReference type="InterPro" id="IPR012337">
    <property type="entry name" value="RNaseH-like_sf"/>
</dbReference>
<dbReference type="RefSeq" id="WP_379681874.1">
    <property type="nucleotide sequence ID" value="NZ_JBHLWP010000041.1"/>
</dbReference>
<dbReference type="SUPFAM" id="SSF53098">
    <property type="entry name" value="Ribonuclease H-like"/>
    <property type="match status" value="1"/>
</dbReference>
<dbReference type="Proteomes" id="UP001589773">
    <property type="component" value="Unassembled WGS sequence"/>
</dbReference>
<dbReference type="PANTHER" id="PTHR46889">
    <property type="entry name" value="TRANSPOSASE INSF FOR INSERTION SEQUENCE IS3B-RELATED"/>
    <property type="match status" value="1"/>
</dbReference>
<dbReference type="InterPro" id="IPR036388">
    <property type="entry name" value="WH-like_DNA-bd_sf"/>
</dbReference>
<dbReference type="PANTHER" id="PTHR46889:SF4">
    <property type="entry name" value="TRANSPOSASE INSO FOR INSERTION SEQUENCE ELEMENT IS911B-RELATED"/>
    <property type="match status" value="1"/>
</dbReference>
<dbReference type="InterPro" id="IPR009057">
    <property type="entry name" value="Homeodomain-like_sf"/>
</dbReference>
<feature type="coiled-coil region" evidence="1">
    <location>
        <begin position="65"/>
        <end position="92"/>
    </location>
</feature>